<dbReference type="SUPFAM" id="SSF53590">
    <property type="entry name" value="Nucleoside hydrolase"/>
    <property type="match status" value="1"/>
</dbReference>
<protein>
    <submittedName>
        <fullName evidence="4">Purine nucleosidase</fullName>
        <ecNumber evidence="4">3.2.2.1</ecNumber>
    </submittedName>
</protein>
<dbReference type="PANTHER" id="PTHR12304:SF4">
    <property type="entry name" value="URIDINE NUCLEOSIDASE"/>
    <property type="match status" value="1"/>
</dbReference>
<keyword evidence="2 4" id="KW-0326">Glycosidase</keyword>
<dbReference type="Proteomes" id="UP001232973">
    <property type="component" value="Unassembled WGS sequence"/>
</dbReference>
<evidence type="ECO:0000313" key="5">
    <source>
        <dbReference type="Proteomes" id="UP001232973"/>
    </source>
</evidence>
<dbReference type="InterPro" id="IPR001910">
    <property type="entry name" value="Inosine/uridine_hydrolase_dom"/>
</dbReference>
<gene>
    <name evidence="4" type="ORF">J2S03_000483</name>
</gene>
<reference evidence="4 5" key="1">
    <citation type="submission" date="2023-07" db="EMBL/GenBank/DDBJ databases">
        <title>Genomic Encyclopedia of Type Strains, Phase IV (KMG-IV): sequencing the most valuable type-strain genomes for metagenomic binning, comparative biology and taxonomic classification.</title>
        <authorList>
            <person name="Goeker M."/>
        </authorList>
    </citation>
    <scope>NUCLEOTIDE SEQUENCE [LARGE SCALE GENOMIC DNA]</scope>
    <source>
        <strain evidence="4 5">DSM 4006</strain>
    </source>
</reference>
<name>A0ABT9XFZ0_9BACL</name>
<dbReference type="InterPro" id="IPR023186">
    <property type="entry name" value="IUNH"/>
</dbReference>
<comment type="caution">
    <text evidence="4">The sequence shown here is derived from an EMBL/GenBank/DDBJ whole genome shotgun (WGS) entry which is preliminary data.</text>
</comment>
<dbReference type="GO" id="GO:0008477">
    <property type="term" value="F:purine nucleosidase activity"/>
    <property type="evidence" value="ECO:0007669"/>
    <property type="project" value="UniProtKB-EC"/>
</dbReference>
<dbReference type="CDD" id="cd02650">
    <property type="entry name" value="nuc_hydro_CaPnhB"/>
    <property type="match status" value="1"/>
</dbReference>
<dbReference type="RefSeq" id="WP_274455343.1">
    <property type="nucleotide sequence ID" value="NZ_CP067097.1"/>
</dbReference>
<evidence type="ECO:0000256" key="2">
    <source>
        <dbReference type="ARBA" id="ARBA00023295"/>
    </source>
</evidence>
<organism evidence="4 5">
    <name type="scientific">Alicyclobacillus cycloheptanicus</name>
    <dbReference type="NCBI Taxonomy" id="1457"/>
    <lineage>
        <taxon>Bacteria</taxon>
        <taxon>Bacillati</taxon>
        <taxon>Bacillota</taxon>
        <taxon>Bacilli</taxon>
        <taxon>Bacillales</taxon>
        <taxon>Alicyclobacillaceae</taxon>
        <taxon>Alicyclobacillus</taxon>
    </lineage>
</organism>
<proteinExistence type="predicted"/>
<feature type="domain" description="Inosine/uridine-preferring nucleoside hydrolase" evidence="3">
    <location>
        <begin position="8"/>
        <end position="306"/>
    </location>
</feature>
<keyword evidence="1 4" id="KW-0378">Hydrolase</keyword>
<evidence type="ECO:0000256" key="1">
    <source>
        <dbReference type="ARBA" id="ARBA00022801"/>
    </source>
</evidence>
<sequence>MTASKQKVILDVDTGVDDALAILGAVLSDRLDVLGITTSFGNVDIDTATRNTLAVLEFAGRTDIPVYVGADKPLLREWQGPVPWIHGTNGLGDADLPPMRTLAQDEPAASFIRRTILEHPGEVTLIPVARMTNVASVIQFDPSIVEKIQRIVMMGGAAFCPGNVTPVAEANIWGDPEAAHIVFHSGAPITMVGLDVTMQARLTTRHLETLRESPYAAFLKQAVSFYIGAYERAQAQEEGDRWCALHDPLAVAMVEDPTLCETREYYVDVETEGRLTAGMTVVDARKTPDHRPNASVCVGIDVDRFLKWCADRIGFAL</sequence>
<accession>A0ABT9XFZ0</accession>
<evidence type="ECO:0000313" key="4">
    <source>
        <dbReference type="EMBL" id="MDQ0188671.1"/>
    </source>
</evidence>
<dbReference type="Gene3D" id="3.90.245.10">
    <property type="entry name" value="Ribonucleoside hydrolase-like"/>
    <property type="match status" value="1"/>
</dbReference>
<dbReference type="Pfam" id="PF01156">
    <property type="entry name" value="IU_nuc_hydro"/>
    <property type="match status" value="1"/>
</dbReference>
<dbReference type="EC" id="3.2.2.1" evidence="4"/>
<dbReference type="PANTHER" id="PTHR12304">
    <property type="entry name" value="INOSINE-URIDINE PREFERRING NUCLEOSIDE HYDROLASE"/>
    <property type="match status" value="1"/>
</dbReference>
<keyword evidence="5" id="KW-1185">Reference proteome</keyword>
<evidence type="ECO:0000259" key="3">
    <source>
        <dbReference type="Pfam" id="PF01156"/>
    </source>
</evidence>
<dbReference type="InterPro" id="IPR036452">
    <property type="entry name" value="Ribo_hydro-like"/>
</dbReference>
<dbReference type="EMBL" id="JAUSTP010000002">
    <property type="protein sequence ID" value="MDQ0188671.1"/>
    <property type="molecule type" value="Genomic_DNA"/>
</dbReference>